<dbReference type="SMART" id="SM00091">
    <property type="entry name" value="PAS"/>
    <property type="match status" value="1"/>
</dbReference>
<evidence type="ECO:0000256" key="1">
    <source>
        <dbReference type="ARBA" id="ARBA00000085"/>
    </source>
</evidence>
<dbReference type="PANTHER" id="PTHR43047">
    <property type="entry name" value="TWO-COMPONENT HISTIDINE PROTEIN KINASE"/>
    <property type="match status" value="1"/>
</dbReference>
<dbReference type="InterPro" id="IPR004358">
    <property type="entry name" value="Sig_transdc_His_kin-like_C"/>
</dbReference>
<sequence>MAVRETSQRAAWGAVLALCSAAVVVAAWRYDRRLERELWAAAADHLAAEASLGAKLIAAWRDERSGDMAVLAVEPILGAAAGGAFPGEALEGLLRAAAARYRCRDIALVRRDGSLAFSLSGRGALDEGEARLVGQAVQGRDVATTALRAGAGGDLTMQVAAALPEGGAVLALAEARATLLPQLAALAAARPALELAVVRPGEAGAELVMTTRGPLAGPTAANPREALWLALGRRGAVVGAGPGGARLVAVGAPVAGSELTAVALLPEAEVLGPRRTARAALLFSLASFAALAAAAASQVLRRRREQIAALRSSGERLDAALQASGAGVWELDVPTGHVQPTASWNRVLGYAPDELQEPADFEALVHPEDAPARRAAYAALLEGRAPCYDVELRYRRKDGAYQWMHSRGVILRRDAQGRPLRVVGTSVDVTEQRRLREQLLLSERLASVGTLAAGVAHELNNPLAYVATNLDYALGELSRLAERPGAGFDAAELARVAPEVLAALREASDGAARLRVIVADVRAFARSPRREDGPVELARVIASAVNMARHELKHRARVVTELDPVPPVRGDAGRLGQVVLNLLVNAAHAIPEGRVDANEVRITVRPAPGGRVALAVRDSGRGISPEVLPRLFEPFFTTDEGGGGTGLGLAICHRIVTELGGAIGAESTPGQGSTFTVLLPQAAPSAGTTPAPVAADGGEPRSRVLVVDDDPLVARAVERALARRHQVTVVASGLGALAAVERERFDVVVSDVLMPEMTGLELQRELARAAPRLARGMVFVTGALLDEAARRQIADSGSTVVEKPFTPAQLLRAVDEALAAGGEPAGGPRARQAGP</sequence>
<feature type="domain" description="Histidine kinase" evidence="8">
    <location>
        <begin position="454"/>
        <end position="683"/>
    </location>
</feature>
<dbReference type="SUPFAM" id="SSF47384">
    <property type="entry name" value="Homodimeric domain of signal transducing histidine kinase"/>
    <property type="match status" value="1"/>
</dbReference>
<evidence type="ECO:0000256" key="5">
    <source>
        <dbReference type="ARBA" id="ARBA00022777"/>
    </source>
</evidence>
<evidence type="ECO:0000256" key="7">
    <source>
        <dbReference type="SAM" id="Phobius"/>
    </source>
</evidence>
<dbReference type="InterPro" id="IPR000014">
    <property type="entry name" value="PAS"/>
</dbReference>
<keyword evidence="7" id="KW-0812">Transmembrane</keyword>
<dbReference type="Pfam" id="PF02518">
    <property type="entry name" value="HATPase_c"/>
    <property type="match status" value="1"/>
</dbReference>
<dbReference type="CDD" id="cd00130">
    <property type="entry name" value="PAS"/>
    <property type="match status" value="1"/>
</dbReference>
<feature type="domain" description="Response regulatory" evidence="9">
    <location>
        <begin position="703"/>
        <end position="818"/>
    </location>
</feature>
<comment type="caution">
    <text evidence="12">The sequence shown here is derived from an EMBL/GenBank/DDBJ whole genome shotgun (WGS) entry which is preliminary data.</text>
</comment>
<dbReference type="PRINTS" id="PR00344">
    <property type="entry name" value="BCTRLSENSOR"/>
</dbReference>
<dbReference type="InterPro" id="IPR000700">
    <property type="entry name" value="PAS-assoc_C"/>
</dbReference>
<dbReference type="SMART" id="SM00388">
    <property type="entry name" value="HisKA"/>
    <property type="match status" value="1"/>
</dbReference>
<proteinExistence type="predicted"/>
<dbReference type="SMART" id="SM00448">
    <property type="entry name" value="REC"/>
    <property type="match status" value="1"/>
</dbReference>
<accession>A0A7I9VQM2</accession>
<evidence type="ECO:0000259" key="8">
    <source>
        <dbReference type="PROSITE" id="PS50109"/>
    </source>
</evidence>
<evidence type="ECO:0000256" key="3">
    <source>
        <dbReference type="ARBA" id="ARBA00022553"/>
    </source>
</evidence>
<feature type="domain" description="PAC" evidence="11">
    <location>
        <begin position="388"/>
        <end position="441"/>
    </location>
</feature>
<name>A0A7I9VQM2_9BACT</name>
<evidence type="ECO:0000256" key="6">
    <source>
        <dbReference type="PROSITE-ProRule" id="PRU00169"/>
    </source>
</evidence>
<evidence type="ECO:0000256" key="4">
    <source>
        <dbReference type="ARBA" id="ARBA00022679"/>
    </source>
</evidence>
<dbReference type="InterPro" id="IPR003661">
    <property type="entry name" value="HisK_dim/P_dom"/>
</dbReference>
<dbReference type="Gene3D" id="3.30.450.20">
    <property type="entry name" value="PAS domain"/>
    <property type="match status" value="1"/>
</dbReference>
<dbReference type="Gene3D" id="1.10.287.130">
    <property type="match status" value="1"/>
</dbReference>
<dbReference type="SUPFAM" id="SSF55785">
    <property type="entry name" value="PYP-like sensor domain (PAS domain)"/>
    <property type="match status" value="1"/>
</dbReference>
<dbReference type="GO" id="GO:0000155">
    <property type="term" value="F:phosphorelay sensor kinase activity"/>
    <property type="evidence" value="ECO:0007669"/>
    <property type="project" value="InterPro"/>
</dbReference>
<dbReference type="InterPro" id="IPR011006">
    <property type="entry name" value="CheY-like_superfamily"/>
</dbReference>
<dbReference type="InterPro" id="IPR035965">
    <property type="entry name" value="PAS-like_dom_sf"/>
</dbReference>
<dbReference type="Pfam" id="PF00072">
    <property type="entry name" value="Response_reg"/>
    <property type="match status" value="1"/>
</dbReference>
<dbReference type="EMBL" id="BJTG01000008">
    <property type="protein sequence ID" value="GEJ58558.1"/>
    <property type="molecule type" value="Genomic_DNA"/>
</dbReference>
<keyword evidence="4" id="KW-0808">Transferase</keyword>
<dbReference type="Gene3D" id="3.40.50.2300">
    <property type="match status" value="1"/>
</dbReference>
<evidence type="ECO:0000256" key="2">
    <source>
        <dbReference type="ARBA" id="ARBA00012438"/>
    </source>
</evidence>
<keyword evidence="7" id="KW-0472">Membrane</keyword>
<dbReference type="SUPFAM" id="SSF52172">
    <property type="entry name" value="CheY-like"/>
    <property type="match status" value="1"/>
</dbReference>
<keyword evidence="13" id="KW-1185">Reference proteome</keyword>
<dbReference type="Gene3D" id="3.30.565.10">
    <property type="entry name" value="Histidine kinase-like ATPase, C-terminal domain"/>
    <property type="match status" value="1"/>
</dbReference>
<feature type="modified residue" description="4-aspartylphosphate" evidence="6">
    <location>
        <position position="751"/>
    </location>
</feature>
<dbReference type="InterPro" id="IPR005467">
    <property type="entry name" value="His_kinase_dom"/>
</dbReference>
<dbReference type="SUPFAM" id="SSF55874">
    <property type="entry name" value="ATPase domain of HSP90 chaperone/DNA topoisomerase II/histidine kinase"/>
    <property type="match status" value="1"/>
</dbReference>
<dbReference type="GO" id="GO:0005886">
    <property type="term" value="C:plasma membrane"/>
    <property type="evidence" value="ECO:0007669"/>
    <property type="project" value="TreeGrafter"/>
</dbReference>
<gene>
    <name evidence="12" type="ORF">AMYX_32990</name>
</gene>
<dbReference type="InterPro" id="IPR001789">
    <property type="entry name" value="Sig_transdc_resp-reg_receiver"/>
</dbReference>
<dbReference type="InterPro" id="IPR036890">
    <property type="entry name" value="HATPase_C_sf"/>
</dbReference>
<evidence type="ECO:0000313" key="13">
    <source>
        <dbReference type="Proteomes" id="UP000503640"/>
    </source>
</evidence>
<dbReference type="PROSITE" id="PS50109">
    <property type="entry name" value="HIS_KIN"/>
    <property type="match status" value="1"/>
</dbReference>
<dbReference type="InterPro" id="IPR003594">
    <property type="entry name" value="HATPase_dom"/>
</dbReference>
<dbReference type="PROSITE" id="PS50113">
    <property type="entry name" value="PAC"/>
    <property type="match status" value="1"/>
</dbReference>
<comment type="catalytic activity">
    <reaction evidence="1">
        <text>ATP + protein L-histidine = ADP + protein N-phospho-L-histidine.</text>
        <dbReference type="EC" id="2.7.13.3"/>
    </reaction>
</comment>
<keyword evidence="5" id="KW-0418">Kinase</keyword>
<dbReference type="InterPro" id="IPR013655">
    <property type="entry name" value="PAS_fold_3"/>
</dbReference>
<protein>
    <recommendedName>
        <fullName evidence="2">histidine kinase</fullName>
        <ecNumber evidence="2">2.7.13.3</ecNumber>
    </recommendedName>
</protein>
<evidence type="ECO:0000313" key="12">
    <source>
        <dbReference type="EMBL" id="GEJ58558.1"/>
    </source>
</evidence>
<dbReference type="PROSITE" id="PS50110">
    <property type="entry name" value="RESPONSE_REGULATORY"/>
    <property type="match status" value="1"/>
</dbReference>
<dbReference type="AlphaFoldDB" id="A0A7I9VQM2"/>
<dbReference type="CDD" id="cd17546">
    <property type="entry name" value="REC_hyHK_CKI1_RcsC-like"/>
    <property type="match status" value="1"/>
</dbReference>
<dbReference type="SMART" id="SM00387">
    <property type="entry name" value="HATPase_c"/>
    <property type="match status" value="1"/>
</dbReference>
<dbReference type="PANTHER" id="PTHR43047:SF72">
    <property type="entry name" value="OSMOSENSING HISTIDINE PROTEIN KINASE SLN1"/>
    <property type="match status" value="1"/>
</dbReference>
<dbReference type="SMART" id="SM00086">
    <property type="entry name" value="PAC"/>
    <property type="match status" value="1"/>
</dbReference>
<dbReference type="EC" id="2.7.13.3" evidence="2"/>
<reference evidence="13" key="1">
    <citation type="journal article" date="2020" name="Appl. Environ. Microbiol.">
        <title>Diazotrophic Anaeromyxobacter Isolates from Soils.</title>
        <authorList>
            <person name="Masuda Y."/>
            <person name="Yamanaka H."/>
            <person name="Xu Z.X."/>
            <person name="Shiratori Y."/>
            <person name="Aono T."/>
            <person name="Amachi S."/>
            <person name="Senoo K."/>
            <person name="Itoh H."/>
        </authorList>
    </citation>
    <scope>NUCLEOTIDE SEQUENCE [LARGE SCALE GENOMIC DNA]</scope>
    <source>
        <strain evidence="13">R267</strain>
    </source>
</reference>
<dbReference type="PROSITE" id="PS50112">
    <property type="entry name" value="PAS"/>
    <property type="match status" value="1"/>
</dbReference>
<dbReference type="InterPro" id="IPR001610">
    <property type="entry name" value="PAC"/>
</dbReference>
<feature type="transmembrane region" description="Helical" evidence="7">
    <location>
        <begin position="279"/>
        <end position="300"/>
    </location>
</feature>
<feature type="domain" description="PAS" evidence="10">
    <location>
        <begin position="313"/>
        <end position="384"/>
    </location>
</feature>
<organism evidence="12 13">
    <name type="scientific">Anaeromyxobacter diazotrophicus</name>
    <dbReference type="NCBI Taxonomy" id="2590199"/>
    <lineage>
        <taxon>Bacteria</taxon>
        <taxon>Pseudomonadati</taxon>
        <taxon>Myxococcota</taxon>
        <taxon>Myxococcia</taxon>
        <taxon>Myxococcales</taxon>
        <taxon>Cystobacterineae</taxon>
        <taxon>Anaeromyxobacteraceae</taxon>
        <taxon>Anaeromyxobacter</taxon>
    </lineage>
</organism>
<dbReference type="InterPro" id="IPR036097">
    <property type="entry name" value="HisK_dim/P_sf"/>
</dbReference>
<keyword evidence="3 6" id="KW-0597">Phosphoprotein</keyword>
<dbReference type="Pfam" id="PF08447">
    <property type="entry name" value="PAS_3"/>
    <property type="match status" value="1"/>
</dbReference>
<dbReference type="CDD" id="cd00082">
    <property type="entry name" value="HisKA"/>
    <property type="match status" value="1"/>
</dbReference>
<dbReference type="NCBIfam" id="TIGR00229">
    <property type="entry name" value="sensory_box"/>
    <property type="match status" value="1"/>
</dbReference>
<dbReference type="Proteomes" id="UP000503640">
    <property type="component" value="Unassembled WGS sequence"/>
</dbReference>
<evidence type="ECO:0000259" key="10">
    <source>
        <dbReference type="PROSITE" id="PS50112"/>
    </source>
</evidence>
<evidence type="ECO:0000259" key="9">
    <source>
        <dbReference type="PROSITE" id="PS50110"/>
    </source>
</evidence>
<keyword evidence="7" id="KW-1133">Transmembrane helix</keyword>
<dbReference type="GO" id="GO:0009927">
    <property type="term" value="F:histidine phosphotransfer kinase activity"/>
    <property type="evidence" value="ECO:0007669"/>
    <property type="project" value="TreeGrafter"/>
</dbReference>
<evidence type="ECO:0000259" key="11">
    <source>
        <dbReference type="PROSITE" id="PS50113"/>
    </source>
</evidence>